<name>A0ABP0EDC3_9ASCO</name>
<evidence type="ECO:0000256" key="4">
    <source>
        <dbReference type="ARBA" id="ARBA00023136"/>
    </source>
</evidence>
<keyword evidence="4 6" id="KW-0472">Membrane</keyword>
<evidence type="ECO:0000256" key="5">
    <source>
        <dbReference type="SAM" id="MobiDB-lite"/>
    </source>
</evidence>
<dbReference type="EMBL" id="OZ004257">
    <property type="protein sequence ID" value="CAK7908962.1"/>
    <property type="molecule type" value="Genomic_DNA"/>
</dbReference>
<evidence type="ECO:0000313" key="9">
    <source>
        <dbReference type="Proteomes" id="UP001497600"/>
    </source>
</evidence>
<keyword evidence="3 6" id="KW-1133">Transmembrane helix</keyword>
<accession>A0ABP0EDC3</accession>
<reference evidence="8 9" key="1">
    <citation type="submission" date="2024-01" db="EMBL/GenBank/DDBJ databases">
        <authorList>
            <consortium name="Genoscope - CEA"/>
            <person name="William W."/>
        </authorList>
    </citation>
    <scope>NUCLEOTIDE SEQUENCE [LARGE SCALE GENOMIC DNA]</scope>
    <source>
        <strain evidence="8 9">29B2s-10</strain>
    </source>
</reference>
<evidence type="ECO:0000256" key="3">
    <source>
        <dbReference type="ARBA" id="ARBA00022989"/>
    </source>
</evidence>
<evidence type="ECO:0000256" key="6">
    <source>
        <dbReference type="SAM" id="Phobius"/>
    </source>
</evidence>
<proteinExistence type="predicted"/>
<sequence length="380" mass="42658">MPSLIRFKVIHWYLVPLIALVVWWGMLIALLLCWSIQGHPIYAFMGNTPQNPVYISDVGATNLQPLFISCVGFQAIFFAGTPLLEHYLRSSYKLQPYVSTKQPRIAIPSIVCAVIGQLGILFVSIFNTNAFHSVHMSMVALFIVFIFFSCAFNFLNSFIFGWYPKRLSPDHERVIFGKSRWQNLYMVSFLMKCVWLMVAFICAVCFGCFMAKGNESMSARFEWTLSFWYGLLLLMWTIDLFPSAIKHYKRTHPLQYPPTPPSELNHLTRDDQATISTFGSPTFQTSPSNNSKTFPQQQEQQQMAERINTPVHEVNITRPIPAAASAGSGFVGGPHVANSNSGSPHVAGSGSGHSVNDRSSTNTEYPAPTFNRYSNPNSIV</sequence>
<comment type="subcellular location">
    <subcellularLocation>
        <location evidence="1">Endomembrane system</location>
        <topology evidence="1">Multi-pass membrane protein</topology>
    </subcellularLocation>
</comment>
<evidence type="ECO:0000256" key="2">
    <source>
        <dbReference type="ARBA" id="ARBA00022692"/>
    </source>
</evidence>
<feature type="transmembrane region" description="Helical" evidence="6">
    <location>
        <begin position="105"/>
        <end position="126"/>
    </location>
</feature>
<feature type="domain" description="CWH43-like N-terminal" evidence="7">
    <location>
        <begin position="11"/>
        <end position="242"/>
    </location>
</feature>
<evidence type="ECO:0000313" key="8">
    <source>
        <dbReference type="EMBL" id="CAK7908962.1"/>
    </source>
</evidence>
<feature type="region of interest" description="Disordered" evidence="5">
    <location>
        <begin position="331"/>
        <end position="380"/>
    </location>
</feature>
<feature type="transmembrane region" description="Helical" evidence="6">
    <location>
        <begin position="184"/>
        <end position="213"/>
    </location>
</feature>
<organism evidence="8 9">
    <name type="scientific">[Candida] anglica</name>
    <dbReference type="NCBI Taxonomy" id="148631"/>
    <lineage>
        <taxon>Eukaryota</taxon>
        <taxon>Fungi</taxon>
        <taxon>Dikarya</taxon>
        <taxon>Ascomycota</taxon>
        <taxon>Saccharomycotina</taxon>
        <taxon>Pichiomycetes</taxon>
        <taxon>Debaryomycetaceae</taxon>
        <taxon>Kurtzmaniella</taxon>
    </lineage>
</organism>
<keyword evidence="2 6" id="KW-0812">Transmembrane</keyword>
<dbReference type="PANTHER" id="PTHR21324">
    <property type="entry name" value="FASTING-INDUCIBLE INTEGRAL MEMBRANE PROTEIN TM6P1-RELATED"/>
    <property type="match status" value="1"/>
</dbReference>
<keyword evidence="9" id="KW-1185">Reference proteome</keyword>
<dbReference type="Pfam" id="PF10277">
    <property type="entry name" value="Frag1"/>
    <property type="match status" value="1"/>
</dbReference>
<dbReference type="InterPro" id="IPR019402">
    <property type="entry name" value="CWH43_N"/>
</dbReference>
<feature type="transmembrane region" description="Helical" evidence="6">
    <location>
        <begin position="66"/>
        <end position="84"/>
    </location>
</feature>
<dbReference type="PANTHER" id="PTHR21324:SF2">
    <property type="entry name" value="EG:22E5.9 PROTEIN"/>
    <property type="match status" value="1"/>
</dbReference>
<feature type="compositionally biased region" description="Polar residues" evidence="5">
    <location>
        <begin position="352"/>
        <end position="364"/>
    </location>
</feature>
<feature type="transmembrane region" description="Helical" evidence="6">
    <location>
        <begin position="225"/>
        <end position="245"/>
    </location>
</feature>
<feature type="transmembrane region" description="Helical" evidence="6">
    <location>
        <begin position="138"/>
        <end position="163"/>
    </location>
</feature>
<evidence type="ECO:0000259" key="7">
    <source>
        <dbReference type="Pfam" id="PF10277"/>
    </source>
</evidence>
<dbReference type="Proteomes" id="UP001497600">
    <property type="component" value="Chromosome E"/>
</dbReference>
<dbReference type="InterPro" id="IPR050911">
    <property type="entry name" value="DRAM/TMEM150_Autophagy_Mod"/>
</dbReference>
<protein>
    <recommendedName>
        <fullName evidence="7">CWH43-like N-terminal domain-containing protein</fullName>
    </recommendedName>
</protein>
<feature type="compositionally biased region" description="Polar residues" evidence="5">
    <location>
        <begin position="371"/>
        <end position="380"/>
    </location>
</feature>
<evidence type="ECO:0000256" key="1">
    <source>
        <dbReference type="ARBA" id="ARBA00004127"/>
    </source>
</evidence>
<feature type="transmembrane region" description="Helical" evidence="6">
    <location>
        <begin position="12"/>
        <end position="37"/>
    </location>
</feature>
<gene>
    <name evidence="8" type="ORF">CAAN4_E12596</name>
</gene>